<reference evidence="5 6" key="1">
    <citation type="submission" date="2020-10" db="EMBL/GenBank/DDBJ databases">
        <title>Ca. Dormibacterota MAGs.</title>
        <authorList>
            <person name="Montgomery K."/>
        </authorList>
    </citation>
    <scope>NUCLEOTIDE SEQUENCE [LARGE SCALE GENOMIC DNA]</scope>
    <source>
        <strain evidence="5">SC8812_S17_18</strain>
    </source>
</reference>
<evidence type="ECO:0000256" key="1">
    <source>
        <dbReference type="ARBA" id="ARBA00022741"/>
    </source>
</evidence>
<protein>
    <submittedName>
        <fullName evidence="5">AAA family ATPase</fullName>
    </submittedName>
</protein>
<dbReference type="EMBL" id="JAEKNS010000054">
    <property type="protein sequence ID" value="MBJ7594169.1"/>
    <property type="molecule type" value="Genomic_DNA"/>
</dbReference>
<dbReference type="InterPro" id="IPR027417">
    <property type="entry name" value="P-loop_NTPase"/>
</dbReference>
<dbReference type="Proteomes" id="UP000606991">
    <property type="component" value="Unassembled WGS sequence"/>
</dbReference>
<dbReference type="GO" id="GO:0004016">
    <property type="term" value="F:adenylate cyclase activity"/>
    <property type="evidence" value="ECO:0007669"/>
    <property type="project" value="TreeGrafter"/>
</dbReference>
<dbReference type="Gene3D" id="1.25.40.10">
    <property type="entry name" value="Tetratricopeptide repeat domain"/>
    <property type="match status" value="1"/>
</dbReference>
<dbReference type="SUPFAM" id="SSF81901">
    <property type="entry name" value="HCP-like"/>
    <property type="match status" value="1"/>
</dbReference>
<accession>A0A934N5C8</accession>
<dbReference type="InterPro" id="IPR011990">
    <property type="entry name" value="TPR-like_helical_dom_sf"/>
</dbReference>
<dbReference type="SUPFAM" id="SSF52540">
    <property type="entry name" value="P-loop containing nucleoside triphosphate hydrolases"/>
    <property type="match status" value="1"/>
</dbReference>
<evidence type="ECO:0000313" key="5">
    <source>
        <dbReference type="EMBL" id="MBJ7594169.1"/>
    </source>
</evidence>
<evidence type="ECO:0000313" key="6">
    <source>
        <dbReference type="Proteomes" id="UP000606991"/>
    </source>
</evidence>
<dbReference type="GO" id="GO:0005524">
    <property type="term" value="F:ATP binding"/>
    <property type="evidence" value="ECO:0007669"/>
    <property type="project" value="UniProtKB-KW"/>
</dbReference>
<dbReference type="GO" id="GO:0005737">
    <property type="term" value="C:cytoplasm"/>
    <property type="evidence" value="ECO:0007669"/>
    <property type="project" value="TreeGrafter"/>
</dbReference>
<dbReference type="Pfam" id="PF13191">
    <property type="entry name" value="AAA_16"/>
    <property type="match status" value="1"/>
</dbReference>
<evidence type="ECO:0000256" key="2">
    <source>
        <dbReference type="ARBA" id="ARBA00022840"/>
    </source>
</evidence>
<evidence type="ECO:0000256" key="3">
    <source>
        <dbReference type="SAM" id="MobiDB-lite"/>
    </source>
</evidence>
<dbReference type="RefSeq" id="WP_337310128.1">
    <property type="nucleotide sequence ID" value="NZ_JAEKNS010000054.1"/>
</dbReference>
<evidence type="ECO:0000259" key="4">
    <source>
        <dbReference type="Pfam" id="PF13191"/>
    </source>
</evidence>
<feature type="domain" description="Orc1-like AAA ATPase" evidence="4">
    <location>
        <begin position="32"/>
        <end position="207"/>
    </location>
</feature>
<keyword evidence="1" id="KW-0547">Nucleotide-binding</keyword>
<organism evidence="5 6">
    <name type="scientific">Candidatus Aeolococcus gillhamiae</name>
    <dbReference type="NCBI Taxonomy" id="3127015"/>
    <lineage>
        <taxon>Bacteria</taxon>
        <taxon>Bacillati</taxon>
        <taxon>Candidatus Dormiibacterota</taxon>
        <taxon>Candidatus Dormibacteria</taxon>
        <taxon>Candidatus Aeolococcales</taxon>
        <taxon>Candidatus Aeolococcaceae</taxon>
        <taxon>Candidatus Aeolococcus</taxon>
    </lineage>
</organism>
<dbReference type="PANTHER" id="PTHR16305">
    <property type="entry name" value="TESTICULAR SOLUBLE ADENYLYL CYCLASE"/>
    <property type="match status" value="1"/>
</dbReference>
<comment type="caution">
    <text evidence="5">The sequence shown here is derived from an EMBL/GenBank/DDBJ whole genome shotgun (WGS) entry which is preliminary data.</text>
</comment>
<name>A0A934N5C8_9BACT</name>
<dbReference type="InterPro" id="IPR041664">
    <property type="entry name" value="AAA_16"/>
</dbReference>
<gene>
    <name evidence="5" type="ORF">JF886_04775</name>
</gene>
<feature type="region of interest" description="Disordered" evidence="3">
    <location>
        <begin position="1"/>
        <end position="22"/>
    </location>
</feature>
<proteinExistence type="predicted"/>
<keyword evidence="2" id="KW-0067">ATP-binding</keyword>
<dbReference type="PANTHER" id="PTHR16305:SF28">
    <property type="entry name" value="GUANYLATE CYCLASE DOMAIN-CONTAINING PROTEIN"/>
    <property type="match status" value="1"/>
</dbReference>
<feature type="compositionally biased region" description="Basic and acidic residues" evidence="3">
    <location>
        <begin position="1"/>
        <end position="12"/>
    </location>
</feature>
<dbReference type="Gene3D" id="3.40.50.300">
    <property type="entry name" value="P-loop containing nucleotide triphosphate hydrolases"/>
    <property type="match status" value="1"/>
</dbReference>
<dbReference type="AlphaFoldDB" id="A0A934N5C8"/>
<sequence length="1137" mass="123065">MDPDRSARDEPNHPVPANVPAALGGATPQGAFVGRAREIGLALTVLEDALAGRGRVLLVAGEPGIGKSRLADELAERARERAIQVVWGRCWEAGGAPVYWPWVQSLRSLVRNLSADELRRQMGTGVVHIAQLLLEIHGTVGDLPEAPAMDPEAARFRLFDSIAIYLTRAALARPVMLVLDDLQVADTPSLLLLRFLAGALDESRILLLATYRDTDLTPGLPLTDTLAELGREQGVRRLTLRGLTEVDVAHFISAAAGFDAHESLARLVHGETEGNPLFVQEVTRLLLEEGRLTEGVDELGSKIVIPRSVREVIGRRLKPLSQQSLQVLSLASVLGREFNLGALSRLAERPVNDIIAVLDEPLAAGVISDVPATAGRLRFSHALIRETIYGEIGRARRTQLHELAAISLESLYEGDPVPHLAELAYQFFQGSAGDQATYYARRAAAHAVSLLAYEEAVRLFQMALQGLAMSDAKDPEQRCALLLALGDAQVRAGDEAGSKESYLRAADLGRSEGLGEHLPTAALGYGGRHVWTRAAGDRHVIPLLEAALAAVGDGDSVLRARLLARLAGALRDEPSPEPRESLSRQAVDVARRVGDPATLAYALDGMFGALWRPDNPQERLAIASEIIGVGESAGDPESVLWGHHDRLCVFFELGDIPSVYGELSAFDRVVAELREPALSYLAAAERAALALLEGRFRDAELLISAALQVGQRSRVADALAAHAGQLFHLRREQGRLAEIEEHIVRAAREFHWYPLFRCALALLHCELGQRAQARAEFEEIANRDFAGIPLDNYWVHNMCLLSEVACLLGDDGRAETLYDLLLPYADRNAFGPPEGSVGSVSRVLGLLADVRAHSSDAERHFADGLAHNERMGARPWVAHTQYDFGMLLLKGGGQRERAIELLKSARDTCDDLSMSVLGAKVATELGHLGILASVAPTDGLQTPVADGRLQLEGEYWTVGYEGRVLRLRDSKGMRILARLLAQPGRPHPSLDLERIGAGGDDATARAVASGHAGELIDDEARRAYRARMVELHEAIEDAEAWGKADQAGAMREELEFITHELGRALGLGGRARVAGSTSERARLNVTRAVKSAVQRIATIDPGLAAHLEGTVHTGNVCLYSPDPRLPITWQVGHGDVH</sequence>